<keyword evidence="1" id="KW-0285">Flavoprotein</keyword>
<dbReference type="EMBL" id="DF849564">
    <property type="protein sequence ID" value="GAT58043.1"/>
    <property type="molecule type" value="Genomic_DNA"/>
</dbReference>
<dbReference type="SUPFAM" id="SSF51905">
    <property type="entry name" value="FAD/NAD(P)-binding domain"/>
    <property type="match status" value="2"/>
</dbReference>
<evidence type="ECO:0000256" key="4">
    <source>
        <dbReference type="ARBA" id="ARBA00023033"/>
    </source>
</evidence>
<evidence type="ECO:0000313" key="6">
    <source>
        <dbReference type="EMBL" id="GAT58043.1"/>
    </source>
</evidence>
<dbReference type="GO" id="GO:0004497">
    <property type="term" value="F:monooxygenase activity"/>
    <property type="evidence" value="ECO:0007669"/>
    <property type="project" value="UniProtKB-KW"/>
</dbReference>
<dbReference type="Pfam" id="PF01494">
    <property type="entry name" value="FAD_binding_3"/>
    <property type="match status" value="1"/>
</dbReference>
<dbReference type="PANTHER" id="PTHR46972">
    <property type="entry name" value="MONOOXYGENASE ASQM-RELATED"/>
    <property type="match status" value="1"/>
</dbReference>
<gene>
    <name evidence="6" type="ORF">MCHLO_14514</name>
</gene>
<evidence type="ECO:0000256" key="2">
    <source>
        <dbReference type="ARBA" id="ARBA00022827"/>
    </source>
</evidence>
<keyword evidence="3" id="KW-0560">Oxidoreductase</keyword>
<name>A0ABQ0M467_MYCCL</name>
<feature type="domain" description="FAD-binding" evidence="5">
    <location>
        <begin position="319"/>
        <end position="510"/>
    </location>
</feature>
<evidence type="ECO:0000256" key="3">
    <source>
        <dbReference type="ARBA" id="ARBA00023002"/>
    </source>
</evidence>
<dbReference type="InterPro" id="IPR036188">
    <property type="entry name" value="FAD/NAD-bd_sf"/>
</dbReference>
<dbReference type="InterPro" id="IPR002938">
    <property type="entry name" value="FAD-bd"/>
</dbReference>
<proteinExistence type="predicted"/>
<reference evidence="6" key="1">
    <citation type="submission" date="2014-09" db="EMBL/GenBank/DDBJ databases">
        <title>Genome sequence of the luminous mushroom Mycena chlorophos for searching fungal bioluminescence genes.</title>
        <authorList>
            <person name="Tanaka Y."/>
            <person name="Kasuga D."/>
            <person name="Oba Y."/>
            <person name="Hase S."/>
            <person name="Sato K."/>
            <person name="Oba Y."/>
            <person name="Sakakibara Y."/>
        </authorList>
    </citation>
    <scope>NUCLEOTIDE SEQUENCE</scope>
</reference>
<organism evidence="6 7">
    <name type="scientific">Mycena chlorophos</name>
    <name type="common">Agaric fungus</name>
    <name type="synonym">Agaricus chlorophos</name>
    <dbReference type="NCBI Taxonomy" id="658473"/>
    <lineage>
        <taxon>Eukaryota</taxon>
        <taxon>Fungi</taxon>
        <taxon>Dikarya</taxon>
        <taxon>Basidiomycota</taxon>
        <taxon>Agaricomycotina</taxon>
        <taxon>Agaricomycetes</taxon>
        <taxon>Agaricomycetidae</taxon>
        <taxon>Agaricales</taxon>
        <taxon>Marasmiineae</taxon>
        <taxon>Mycenaceae</taxon>
        <taxon>Mycena</taxon>
    </lineage>
</organism>
<keyword evidence="4 6" id="KW-0503">Monooxygenase</keyword>
<evidence type="ECO:0000313" key="7">
    <source>
        <dbReference type="Proteomes" id="UP000815677"/>
    </source>
</evidence>
<dbReference type="Proteomes" id="UP000815677">
    <property type="component" value="Unassembled WGS sequence"/>
</dbReference>
<dbReference type="Gene3D" id="3.50.50.60">
    <property type="entry name" value="FAD/NAD(P)-binding domain"/>
    <property type="match status" value="2"/>
</dbReference>
<protein>
    <submittedName>
        <fullName evidence="6">Monooxygenase</fullName>
    </submittedName>
</protein>
<keyword evidence="2" id="KW-0274">FAD</keyword>
<evidence type="ECO:0000256" key="1">
    <source>
        <dbReference type="ARBA" id="ARBA00022630"/>
    </source>
</evidence>
<sequence>MHKNLPTERKAYTSNMATRPTQIAIVGAGIGGLTLARILHIRKPTSPLEFKLFESDANESQRGSFGGSLDLKLNTGQRALHAAELHGEFMKLCRPTGGALQIRDLTGKIFFENKGTGDDMFNPEIDREQLRSLLINSLPAYTVQWGHKATAITRDGATDKYTIEFASGKKEGDFDIVVGADGTWSRVRPIAWPGATPSYTGITLVETRGNLKKRPDLQAVIGEGMIMTLDQGKCIIAQMSAFGVLTVYCAQRVPEEWARTSSIALAETDEEKLKLLLDELAGWDETMLEFIRIGSNPTIRHIHAWGHKATTVTRDGATGKFTIEFASGKKEGDFDIVVGADGTWSRVRPLAWPGATPSYTGITLVETRGNLKERPDLQAVIGEGMIMTLDQGKCIIAQMSAFGVLTVYCAQRVPEEWARTSSIALAETDEEKLKLLLDELSGWDETMLEFIRIGCNPTIRHIHAVPHDSQPRTQTDNVVLLGDAAHVMSPFAGAGVNLAMADAADLAEVLVTGKPLEEYEKTMRERANKSGAGSAANLEMFFSDGAAQKFTDFFTNLKR</sequence>
<dbReference type="PRINTS" id="PR00420">
    <property type="entry name" value="RNGMNOXGNASE"/>
</dbReference>
<dbReference type="PANTHER" id="PTHR46972:SF1">
    <property type="entry name" value="FAD DEPENDENT OXIDOREDUCTASE DOMAIN-CONTAINING PROTEIN"/>
    <property type="match status" value="1"/>
</dbReference>
<accession>A0ABQ0M467</accession>
<keyword evidence="7" id="KW-1185">Reference proteome</keyword>
<evidence type="ECO:0000259" key="5">
    <source>
        <dbReference type="Pfam" id="PF01494"/>
    </source>
</evidence>